<dbReference type="CDD" id="cd02976">
    <property type="entry name" value="NrdH"/>
    <property type="match status" value="1"/>
</dbReference>
<evidence type="ECO:0000259" key="4">
    <source>
        <dbReference type="Pfam" id="PF00462"/>
    </source>
</evidence>
<dbReference type="InterPro" id="IPR036249">
    <property type="entry name" value="Thioredoxin-like_sf"/>
</dbReference>
<feature type="transmembrane region" description="Helical" evidence="2">
    <location>
        <begin position="240"/>
        <end position="261"/>
    </location>
</feature>
<dbReference type="KEGG" id="nti:DNFV4_04342"/>
<reference evidence="5" key="1">
    <citation type="submission" date="2022-10" db="EMBL/GenBank/DDBJ databases">
        <authorList>
            <person name="Koch H."/>
        </authorList>
    </citation>
    <scope>NUCLEOTIDE SEQUENCE</scope>
    <source>
        <strain evidence="5">DNF</strain>
    </source>
</reference>
<keyword evidence="2" id="KW-0472">Membrane</keyword>
<organism evidence="5 6">
    <name type="scientific">Nitrospira tepida</name>
    <dbReference type="NCBI Taxonomy" id="2973512"/>
    <lineage>
        <taxon>Bacteria</taxon>
        <taxon>Pseudomonadati</taxon>
        <taxon>Nitrospirota</taxon>
        <taxon>Nitrospiria</taxon>
        <taxon>Nitrospirales</taxon>
        <taxon>Nitrospiraceae</taxon>
        <taxon>Nitrospira</taxon>
    </lineage>
</organism>
<name>A0AA86T7Y9_9BACT</name>
<keyword evidence="3" id="KW-0732">Signal</keyword>
<feature type="transmembrane region" description="Helical" evidence="2">
    <location>
        <begin position="347"/>
        <end position="368"/>
    </location>
</feature>
<feature type="chain" id="PRO_5041647432" evidence="3">
    <location>
        <begin position="26"/>
        <end position="403"/>
    </location>
</feature>
<keyword evidence="6" id="KW-1185">Reference proteome</keyword>
<evidence type="ECO:0000256" key="1">
    <source>
        <dbReference type="SAM" id="MobiDB-lite"/>
    </source>
</evidence>
<keyword evidence="2" id="KW-1133">Transmembrane helix</keyword>
<proteinExistence type="predicted"/>
<feature type="transmembrane region" description="Helical" evidence="2">
    <location>
        <begin position="380"/>
        <end position="397"/>
    </location>
</feature>
<feature type="signal peptide" evidence="3">
    <location>
        <begin position="1"/>
        <end position="25"/>
    </location>
</feature>
<feature type="transmembrane region" description="Helical" evidence="2">
    <location>
        <begin position="298"/>
        <end position="327"/>
    </location>
</feature>
<dbReference type="AlphaFoldDB" id="A0AA86T7Y9"/>
<feature type="transmembrane region" description="Helical" evidence="2">
    <location>
        <begin position="212"/>
        <end position="234"/>
    </location>
</feature>
<gene>
    <name evidence="5" type="ORF">DNFV4_04342</name>
</gene>
<feature type="domain" description="Glutaredoxin" evidence="4">
    <location>
        <begin position="37"/>
        <end position="104"/>
    </location>
</feature>
<dbReference type="SUPFAM" id="SSF52833">
    <property type="entry name" value="Thioredoxin-like"/>
    <property type="match status" value="1"/>
</dbReference>
<feature type="region of interest" description="Disordered" evidence="1">
    <location>
        <begin position="128"/>
        <end position="156"/>
    </location>
</feature>
<dbReference type="InterPro" id="IPR011767">
    <property type="entry name" value="GLR_AS"/>
</dbReference>
<accession>A0AA86T7Y9</accession>
<evidence type="ECO:0000256" key="3">
    <source>
        <dbReference type="SAM" id="SignalP"/>
    </source>
</evidence>
<feature type="transmembrane region" description="Helical" evidence="2">
    <location>
        <begin position="177"/>
        <end position="200"/>
    </location>
</feature>
<dbReference type="EMBL" id="OX365700">
    <property type="protein sequence ID" value="CAI4033900.1"/>
    <property type="molecule type" value="Genomic_DNA"/>
</dbReference>
<dbReference type="InterPro" id="IPR002109">
    <property type="entry name" value="Glutaredoxin"/>
</dbReference>
<evidence type="ECO:0000256" key="2">
    <source>
        <dbReference type="SAM" id="Phobius"/>
    </source>
</evidence>
<feature type="compositionally biased region" description="Basic and acidic residues" evidence="1">
    <location>
        <begin position="128"/>
        <end position="147"/>
    </location>
</feature>
<sequence length="403" mass="44022">MGMRFFRLLVLLLACCLGDPIPASADNRLAATCAADIEVFVREGCPHCTRAKSFLEQLKQERPSLQIVIRDVGRSPEATERLHVLAAARGIRTLGVPAFLVGGELLIGYDEAGTTGSLIRSLLDRTSRDRDDELPPDACRSEIEEPCRSSSDQASDPDTVTVSFFGRLSARDLGLPLFTLVLGLLDGFNPCAMWVLLFLLSLLVNLRDRKKMALIAGTFVLVSGLVYFAFMAAWLNLFRFVGYSRVTEILLGGVALLIGALNLHDASSTEGGWSIGIPESAKPDLYARTRRILQADNMAGAVVGVVLLAVLVNVIELLCTAGLPAAYTRILTLRDLTWWQYYGYLALYNLAYIADDSLMVAIAVVTLSRHKLQARQGRRLKLLSGAVMAGLGLILLLKPDWLQ</sequence>
<dbReference type="PROSITE" id="PS00195">
    <property type="entry name" value="GLUTAREDOXIN_1"/>
    <property type="match status" value="1"/>
</dbReference>
<evidence type="ECO:0000313" key="5">
    <source>
        <dbReference type="EMBL" id="CAI4033900.1"/>
    </source>
</evidence>
<evidence type="ECO:0000313" key="6">
    <source>
        <dbReference type="Proteomes" id="UP001179121"/>
    </source>
</evidence>
<keyword evidence="2" id="KW-0812">Transmembrane</keyword>
<dbReference type="Pfam" id="PF00462">
    <property type="entry name" value="Glutaredoxin"/>
    <property type="match status" value="1"/>
</dbReference>
<dbReference type="PROSITE" id="PS51354">
    <property type="entry name" value="GLUTAREDOXIN_2"/>
    <property type="match status" value="1"/>
</dbReference>
<protein>
    <submittedName>
        <fullName evidence="5">Glutaredoxin domain-containing protein</fullName>
    </submittedName>
</protein>
<dbReference type="Gene3D" id="3.40.30.10">
    <property type="entry name" value="Glutaredoxin"/>
    <property type="match status" value="1"/>
</dbReference>
<dbReference type="Proteomes" id="UP001179121">
    <property type="component" value="Chromosome"/>
</dbReference>